<dbReference type="InterPro" id="IPR006353">
    <property type="entry name" value="HAD-SF_hydro_IIA_CECR5"/>
</dbReference>
<gene>
    <name evidence="2" type="ORF">B0H63DRAFT_457015</name>
</gene>
<protein>
    <submittedName>
        <fullName evidence="2">HAD-like domain-containing protein</fullName>
    </submittedName>
</protein>
<feature type="region of interest" description="Disordered" evidence="1">
    <location>
        <begin position="41"/>
        <end position="65"/>
    </location>
</feature>
<dbReference type="Proteomes" id="UP001285441">
    <property type="component" value="Unassembled WGS sequence"/>
</dbReference>
<dbReference type="PANTHER" id="PTHR14269">
    <property type="entry name" value="CDP-DIACYLGLYCEROL--GLYCEROL-3-PHOSPHATE 3-PHOSPHATIDYLTRANSFERASE-RELATED"/>
    <property type="match status" value="1"/>
</dbReference>
<accession>A0AAE0P4S2</accession>
<dbReference type="Pfam" id="PF13344">
    <property type="entry name" value="Hydrolase_6"/>
    <property type="match status" value="1"/>
</dbReference>
<sequence length="488" mass="53282">MAAQSSFVGVLHRTSLPSSGVRAAAQLRRLPSLSSSSSVVSAQLPQVQHRHVSTHFPGGGRRSFPLDRTRAQQRWGTKRARIEGGGAGASVQAYSTGKGKGKEPLNEPPSFAFAFDIDGVLLHVSKPIPGATETLRFLNDNHIPFILLTNGGGKLEADRVKDLSQKLGVHLTTDNFVQSHTPFRELVDGKDGGLKDKTILVTGSDYEKCRSIMESYGFKNVVTPADILWQHREVFPFGLASDYSDTTPSRPLPRPVHTSTAAHSNDHALKIDAMFVLNDPRDWALDIQVFADLLLSSQGYMGTYSSKNGNLTFPNHGYQQDGQPTLYFSNSDLFWSATWHLPRFGQGAFQAALAGVWDQLTNGTAPLKRHVIGKPFGETYRFAERVLAAHRSDSLILKGHSADVAGEPLRSVYMVGDNPESDIAGANGYKSEVGTSWHSALVKTGVWSAVRDGEKVLKGVKKPTVIVPDVKAAVMWALEREGWKKAKF</sequence>
<comment type="caution">
    <text evidence="2">The sequence shown here is derived from an EMBL/GenBank/DDBJ whole genome shotgun (WGS) entry which is preliminary data.</text>
</comment>
<keyword evidence="3" id="KW-1185">Reference proteome</keyword>
<dbReference type="EMBL" id="JAULSW010000001">
    <property type="protein sequence ID" value="KAK3392970.1"/>
    <property type="molecule type" value="Genomic_DNA"/>
</dbReference>
<dbReference type="SUPFAM" id="SSF56784">
    <property type="entry name" value="HAD-like"/>
    <property type="match status" value="1"/>
</dbReference>
<name>A0AAE0P4S2_9PEZI</name>
<dbReference type="InterPro" id="IPR036412">
    <property type="entry name" value="HAD-like_sf"/>
</dbReference>
<dbReference type="NCBIfam" id="TIGR01460">
    <property type="entry name" value="HAD-SF-IIA"/>
    <property type="match status" value="1"/>
</dbReference>
<reference evidence="2" key="2">
    <citation type="submission" date="2023-06" db="EMBL/GenBank/DDBJ databases">
        <authorList>
            <consortium name="Lawrence Berkeley National Laboratory"/>
            <person name="Haridas S."/>
            <person name="Hensen N."/>
            <person name="Bonometti L."/>
            <person name="Westerberg I."/>
            <person name="Brannstrom I.O."/>
            <person name="Guillou S."/>
            <person name="Cros-Aarteil S."/>
            <person name="Calhoun S."/>
            <person name="Kuo A."/>
            <person name="Mondo S."/>
            <person name="Pangilinan J."/>
            <person name="Riley R."/>
            <person name="LaButti K."/>
            <person name="Andreopoulos B."/>
            <person name="Lipzen A."/>
            <person name="Chen C."/>
            <person name="Yanf M."/>
            <person name="Daum C."/>
            <person name="Ng V."/>
            <person name="Clum A."/>
            <person name="Steindorff A."/>
            <person name="Ohm R."/>
            <person name="Martin F."/>
            <person name="Silar P."/>
            <person name="Natvig D."/>
            <person name="Lalanne C."/>
            <person name="Gautier V."/>
            <person name="Ament-velasquez S.L."/>
            <person name="Kruys A."/>
            <person name="Hutchinson M.I."/>
            <person name="Powell A.J."/>
            <person name="Barry K."/>
            <person name="Miller A.N."/>
            <person name="Grigoriev I.V."/>
            <person name="Debuchy R."/>
            <person name="Gladieux P."/>
            <person name="Thoren M.H."/>
            <person name="Johannesson H."/>
        </authorList>
    </citation>
    <scope>NUCLEOTIDE SEQUENCE</scope>
    <source>
        <strain evidence="2">CBS 232.78</strain>
    </source>
</reference>
<dbReference type="InterPro" id="IPR006357">
    <property type="entry name" value="HAD-SF_hydro_IIA"/>
</dbReference>
<dbReference type="Gene3D" id="3.40.50.1000">
    <property type="entry name" value="HAD superfamily/HAD-like"/>
    <property type="match status" value="2"/>
</dbReference>
<evidence type="ECO:0000256" key="1">
    <source>
        <dbReference type="SAM" id="MobiDB-lite"/>
    </source>
</evidence>
<dbReference type="Pfam" id="PF13242">
    <property type="entry name" value="Hydrolase_like"/>
    <property type="match status" value="1"/>
</dbReference>
<dbReference type="InterPro" id="IPR050324">
    <property type="entry name" value="CDP-alcohol_PTase-I"/>
</dbReference>
<organism evidence="2 3">
    <name type="scientific">Podospora didyma</name>
    <dbReference type="NCBI Taxonomy" id="330526"/>
    <lineage>
        <taxon>Eukaryota</taxon>
        <taxon>Fungi</taxon>
        <taxon>Dikarya</taxon>
        <taxon>Ascomycota</taxon>
        <taxon>Pezizomycotina</taxon>
        <taxon>Sordariomycetes</taxon>
        <taxon>Sordariomycetidae</taxon>
        <taxon>Sordariales</taxon>
        <taxon>Podosporaceae</taxon>
        <taxon>Podospora</taxon>
    </lineage>
</organism>
<dbReference type="GO" id="GO:0046474">
    <property type="term" value="P:glycerophospholipid biosynthetic process"/>
    <property type="evidence" value="ECO:0007669"/>
    <property type="project" value="TreeGrafter"/>
</dbReference>
<dbReference type="AlphaFoldDB" id="A0AAE0P4S2"/>
<dbReference type="InterPro" id="IPR023214">
    <property type="entry name" value="HAD_sf"/>
</dbReference>
<dbReference type="PANTHER" id="PTHR14269:SF57">
    <property type="entry name" value="SUPERFAMILY HYDROLASE, PUTATIVE (AFU_ORTHOLOGUE AFUA_2G02580)-RELATED"/>
    <property type="match status" value="1"/>
</dbReference>
<reference evidence="2" key="1">
    <citation type="journal article" date="2023" name="Mol. Phylogenet. Evol.">
        <title>Genome-scale phylogeny and comparative genomics of the fungal order Sordariales.</title>
        <authorList>
            <person name="Hensen N."/>
            <person name="Bonometti L."/>
            <person name="Westerberg I."/>
            <person name="Brannstrom I.O."/>
            <person name="Guillou S."/>
            <person name="Cros-Aarteil S."/>
            <person name="Calhoun S."/>
            <person name="Haridas S."/>
            <person name="Kuo A."/>
            <person name="Mondo S."/>
            <person name="Pangilinan J."/>
            <person name="Riley R."/>
            <person name="LaButti K."/>
            <person name="Andreopoulos B."/>
            <person name="Lipzen A."/>
            <person name="Chen C."/>
            <person name="Yan M."/>
            <person name="Daum C."/>
            <person name="Ng V."/>
            <person name="Clum A."/>
            <person name="Steindorff A."/>
            <person name="Ohm R.A."/>
            <person name="Martin F."/>
            <person name="Silar P."/>
            <person name="Natvig D.O."/>
            <person name="Lalanne C."/>
            <person name="Gautier V."/>
            <person name="Ament-Velasquez S.L."/>
            <person name="Kruys A."/>
            <person name="Hutchinson M.I."/>
            <person name="Powell A.J."/>
            <person name="Barry K."/>
            <person name="Miller A.N."/>
            <person name="Grigoriev I.V."/>
            <person name="Debuchy R."/>
            <person name="Gladieux P."/>
            <person name="Hiltunen Thoren M."/>
            <person name="Johannesson H."/>
        </authorList>
    </citation>
    <scope>NUCLEOTIDE SEQUENCE</scope>
    <source>
        <strain evidence="2">CBS 232.78</strain>
    </source>
</reference>
<evidence type="ECO:0000313" key="2">
    <source>
        <dbReference type="EMBL" id="KAK3392970.1"/>
    </source>
</evidence>
<proteinExistence type="predicted"/>
<dbReference type="GO" id="GO:0005739">
    <property type="term" value="C:mitochondrion"/>
    <property type="evidence" value="ECO:0007669"/>
    <property type="project" value="TreeGrafter"/>
</dbReference>
<dbReference type="NCBIfam" id="TIGR01456">
    <property type="entry name" value="CECR5"/>
    <property type="match status" value="1"/>
</dbReference>
<evidence type="ECO:0000313" key="3">
    <source>
        <dbReference type="Proteomes" id="UP001285441"/>
    </source>
</evidence>